<accession>B9M535</accession>
<dbReference type="NCBIfam" id="TIGR01905">
    <property type="entry name" value="paired_CXXCH_1"/>
    <property type="match status" value="1"/>
</dbReference>
<gene>
    <name evidence="3" type="ordered locus">Geob_1430</name>
</gene>
<feature type="domain" description="Doubled CXXCH motif" evidence="2">
    <location>
        <begin position="224"/>
        <end position="263"/>
    </location>
</feature>
<evidence type="ECO:0000259" key="2">
    <source>
        <dbReference type="Pfam" id="PF09699"/>
    </source>
</evidence>
<evidence type="ECO:0000313" key="4">
    <source>
        <dbReference type="Proteomes" id="UP000007721"/>
    </source>
</evidence>
<name>B9M535_GEODF</name>
<dbReference type="InterPro" id="IPR010177">
    <property type="entry name" value="Paired_CXXCH_1"/>
</dbReference>
<protein>
    <submittedName>
        <fullName evidence="3">Cytochrome c, 8 heme-binding sites</fullName>
    </submittedName>
</protein>
<dbReference type="Gene3D" id="1.10.1130.10">
    <property type="entry name" value="Flavocytochrome C3, Chain A"/>
    <property type="match status" value="1"/>
</dbReference>
<dbReference type="KEGG" id="geo:Geob_1430"/>
<feature type="signal peptide" evidence="1">
    <location>
        <begin position="1"/>
        <end position="22"/>
    </location>
</feature>
<dbReference type="HOGENOM" id="CLU_852181_0_0_7"/>
<keyword evidence="1" id="KW-0732">Signal</keyword>
<dbReference type="SUPFAM" id="SSF48695">
    <property type="entry name" value="Multiheme cytochromes"/>
    <property type="match status" value="1"/>
</dbReference>
<dbReference type="Gene3D" id="3.90.10.10">
    <property type="entry name" value="Cytochrome C3"/>
    <property type="match status" value="1"/>
</dbReference>
<dbReference type="AlphaFoldDB" id="B9M535"/>
<dbReference type="PANTHER" id="PTHR39425:SF1">
    <property type="entry name" value="CYTOCHROME C7-LIKE DOMAIN-CONTAINING PROTEIN"/>
    <property type="match status" value="1"/>
</dbReference>
<sequence length="328" mass="36276">MKGKPAFFAALLVLFAGFSSDAAITFIYPSPKTQVKRSDYLILKMNNPQISGIKVTVNGLASDTMLIGSAEYKKAFQDLVILQPVWDGGKNEIIVEGYDGEKKIEATSTEIFFSDKPAANVPSQYKRNVMHVPELEKYCSPCHDMNPTTAQLDTNMDKKNPCYGCHKKMGNTNFVHGPAGTFSCAYCHNLKGMPKYAVMLRDAALCNECHADKATEFKKKKFLHGPVEAGMCEICHDPHGSNFTSQLRLPINELCLSCHESVAKETHVVRLTDGAGHPLKDKPDPSKPGSGRDLSCISCHNPHGGEARFFFQNNVEDRMQLCQVCHNK</sequence>
<feature type="domain" description="Doubled CXXCH motif" evidence="2">
    <location>
        <begin position="295"/>
        <end position="328"/>
    </location>
</feature>
<proteinExistence type="predicted"/>
<evidence type="ECO:0000313" key="3">
    <source>
        <dbReference type="EMBL" id="ACM19790.1"/>
    </source>
</evidence>
<dbReference type="Proteomes" id="UP000007721">
    <property type="component" value="Chromosome"/>
</dbReference>
<organism evidence="3 4">
    <name type="scientific">Geotalea daltonii (strain DSM 22248 / JCM 15807 / FRC-32)</name>
    <name type="common">Geobacter daltonii</name>
    <dbReference type="NCBI Taxonomy" id="316067"/>
    <lineage>
        <taxon>Bacteria</taxon>
        <taxon>Pseudomonadati</taxon>
        <taxon>Thermodesulfobacteriota</taxon>
        <taxon>Desulfuromonadia</taxon>
        <taxon>Geobacterales</taxon>
        <taxon>Geobacteraceae</taxon>
        <taxon>Geotalea</taxon>
    </lineage>
</organism>
<dbReference type="eggNOG" id="COG3005">
    <property type="taxonomic scope" value="Bacteria"/>
</dbReference>
<dbReference type="EMBL" id="CP001390">
    <property type="protein sequence ID" value="ACM19790.1"/>
    <property type="molecule type" value="Genomic_DNA"/>
</dbReference>
<dbReference type="Pfam" id="PF09699">
    <property type="entry name" value="Paired_CXXCH_1"/>
    <property type="match status" value="2"/>
</dbReference>
<dbReference type="RefSeq" id="WP_012646519.1">
    <property type="nucleotide sequence ID" value="NC_011979.1"/>
</dbReference>
<evidence type="ECO:0000256" key="1">
    <source>
        <dbReference type="SAM" id="SignalP"/>
    </source>
</evidence>
<keyword evidence="4" id="KW-1185">Reference proteome</keyword>
<feature type="chain" id="PRO_5002888983" evidence="1">
    <location>
        <begin position="23"/>
        <end position="328"/>
    </location>
</feature>
<dbReference type="STRING" id="316067.Geob_1430"/>
<reference evidence="3 4" key="1">
    <citation type="submission" date="2009-01" db="EMBL/GenBank/DDBJ databases">
        <title>Complete sequence of Geobacter sp. FRC-32.</title>
        <authorList>
            <consortium name="US DOE Joint Genome Institute"/>
            <person name="Lucas S."/>
            <person name="Copeland A."/>
            <person name="Lapidus A."/>
            <person name="Glavina del Rio T."/>
            <person name="Dalin E."/>
            <person name="Tice H."/>
            <person name="Bruce D."/>
            <person name="Goodwin L."/>
            <person name="Pitluck S."/>
            <person name="Saunders E."/>
            <person name="Brettin T."/>
            <person name="Detter J.C."/>
            <person name="Han C."/>
            <person name="Larimer F."/>
            <person name="Land M."/>
            <person name="Hauser L."/>
            <person name="Kyrpides N."/>
            <person name="Ovchinnikova G."/>
            <person name="Kostka J."/>
            <person name="Richardson P."/>
        </authorList>
    </citation>
    <scope>NUCLEOTIDE SEQUENCE [LARGE SCALE GENOMIC DNA]</scope>
    <source>
        <strain evidence="4">DSM 22248 / JCM 15807 / FRC-32</strain>
    </source>
</reference>
<dbReference type="InterPro" id="IPR036280">
    <property type="entry name" value="Multihaem_cyt_sf"/>
</dbReference>
<dbReference type="PANTHER" id="PTHR39425">
    <property type="entry name" value="LIPOPROTEIN CYTOCHROME C"/>
    <property type="match status" value="1"/>
</dbReference>